<proteinExistence type="predicted"/>
<reference evidence="1 2" key="2">
    <citation type="journal article" date="2006" name="Environ. Microbiol.">
        <title>Sequence analysis of three plasmids harboured in Rhodococcus erythropolis strain PR4.</title>
        <authorList>
            <person name="Sekine M."/>
            <person name="Tanikawa S."/>
            <person name="Omata S."/>
            <person name="Saito M."/>
            <person name="Fujisawa T."/>
            <person name="Tsukatani N."/>
            <person name="Tajima T."/>
            <person name="Sekigawa T."/>
            <person name="Kosugi H."/>
            <person name="Matsuo Y."/>
            <person name="Nishiko R."/>
            <person name="Imamura K."/>
            <person name="Ito M."/>
            <person name="Narita H."/>
            <person name="Tago S."/>
            <person name="Fujita N."/>
            <person name="Harayama S."/>
        </authorList>
    </citation>
    <scope>NUCLEOTIDE SEQUENCE [LARGE SCALE GENOMIC DNA]</scope>
    <source>
        <strain evidence="2">PR4 / NBRC 100887</strain>
    </source>
</reference>
<organism evidence="1 2">
    <name type="scientific">Rhodococcus erythropolis (strain PR4 / NBRC 100887)</name>
    <dbReference type="NCBI Taxonomy" id="234621"/>
    <lineage>
        <taxon>Bacteria</taxon>
        <taxon>Bacillati</taxon>
        <taxon>Actinomycetota</taxon>
        <taxon>Actinomycetes</taxon>
        <taxon>Mycobacteriales</taxon>
        <taxon>Nocardiaceae</taxon>
        <taxon>Rhodococcus</taxon>
        <taxon>Rhodococcus erythropolis group</taxon>
    </lineage>
</organism>
<name>C1A0G7_RHOE4</name>
<dbReference type="KEGG" id="rer:RER_33940"/>
<sequence length="78" mass="8886">MQVRPRRQLSRRVEVNLRRMMLTCLRLALKIAVHSIHPDRTRRLDSVARYLQDLGFDNLEANGAAQTHPPVGGMSTGH</sequence>
<dbReference type="Proteomes" id="UP000002204">
    <property type="component" value="Chromosome"/>
</dbReference>
<evidence type="ECO:0000313" key="2">
    <source>
        <dbReference type="Proteomes" id="UP000002204"/>
    </source>
</evidence>
<evidence type="ECO:0000313" key="1">
    <source>
        <dbReference type="EMBL" id="BAH34102.1"/>
    </source>
</evidence>
<reference evidence="2" key="1">
    <citation type="submission" date="2005-03" db="EMBL/GenBank/DDBJ databases">
        <title>Comparison of the complete genome sequences of Rhodococcus erythropolis PR4 and Rhodococcus opacus B4.</title>
        <authorList>
            <person name="Takarada H."/>
            <person name="Sekine M."/>
            <person name="Hosoyama A."/>
            <person name="Yamada R."/>
            <person name="Fujisawa T."/>
            <person name="Omata S."/>
            <person name="Shimizu A."/>
            <person name="Tsukatani N."/>
            <person name="Tanikawa S."/>
            <person name="Fujita N."/>
            <person name="Harayama S."/>
        </authorList>
    </citation>
    <scope>NUCLEOTIDE SEQUENCE [LARGE SCALE GENOMIC DNA]</scope>
    <source>
        <strain evidence="2">PR4 / NBRC 100887</strain>
    </source>
</reference>
<accession>C1A0G7</accession>
<gene>
    <name evidence="1" type="ordered locus">RER_33940</name>
</gene>
<dbReference type="AlphaFoldDB" id="C1A0G7"/>
<protein>
    <submittedName>
        <fullName evidence="1">Uncharacterized protein</fullName>
    </submittedName>
</protein>
<dbReference type="HOGENOM" id="CLU_2619689_0_0_11"/>
<dbReference type="EMBL" id="AP008957">
    <property type="protein sequence ID" value="BAH34102.1"/>
    <property type="molecule type" value="Genomic_DNA"/>
</dbReference>